<dbReference type="Pfam" id="PF00933">
    <property type="entry name" value="Glyco_hydro_3"/>
    <property type="match status" value="1"/>
</dbReference>
<dbReference type="InterPro" id="IPR011658">
    <property type="entry name" value="PA14_dom"/>
</dbReference>
<dbReference type="PANTHER" id="PTHR42721:SF3">
    <property type="entry name" value="BETA-D-XYLOSIDASE 5-RELATED"/>
    <property type="match status" value="1"/>
</dbReference>
<dbReference type="InterPro" id="IPR002772">
    <property type="entry name" value="Glyco_hydro_3_C"/>
</dbReference>
<dbReference type="InterPro" id="IPR017853">
    <property type="entry name" value="GH"/>
</dbReference>
<name>A0ABU3N0H7_9SPHN</name>
<accession>A0ABU3N0H7</accession>
<dbReference type="EMBL" id="JALMLT010000001">
    <property type="protein sequence ID" value="MDT8757721.1"/>
    <property type="molecule type" value="Genomic_DNA"/>
</dbReference>
<dbReference type="InterPro" id="IPR036962">
    <property type="entry name" value="Glyco_hydro_3_N_sf"/>
</dbReference>
<feature type="chain" id="PRO_5045882709" evidence="4">
    <location>
        <begin position="22"/>
        <end position="891"/>
    </location>
</feature>
<evidence type="ECO:0000256" key="4">
    <source>
        <dbReference type="SAM" id="SignalP"/>
    </source>
</evidence>
<dbReference type="InterPro" id="IPR026891">
    <property type="entry name" value="Fn3-like"/>
</dbReference>
<dbReference type="SUPFAM" id="SSF51445">
    <property type="entry name" value="(Trans)glycosidases"/>
    <property type="match status" value="1"/>
</dbReference>
<sequence>MRSIPAAFAALLLAGVCAVPAASGQRVGAGDTRALADRLAAELVGKLTLEEKFDQLLNTAPAIPRLGVPAYNWWTESLHGALGSLPTTNFPEPIGLAATFDAPLVKQVAGAIGSEVQGLHALARQTGRMGRIGTGLDTWSPNINIFRDPRWGRGQETYGEDPFLTARMGVAYVTGMQGPDPALPKVIATPKHFAVHSGPESTRHSANVFVSRHDLEDTYLPAFRAAIVEGKAGSVMCAYNRIDGQPACASDMLLGDYLRGAWGFSGYVVSDCDAVKDISDNHHYAPDAAAAVAAALRVGVDSECNGATLSDTTGLGDRYREALGRGLITEADVDRALIRLFSARYRVGDLPGLRAPDGKVAAVGASENGATALAAAEKSLVLLKNDGVLPLRAGLRVAVIGPLGDATRVLRGNYSSPLSGTPVSVLEGLRRALPGARIDYVPFGETYTDGDPVPTTALRTPDGRPGLLADYYNVLGTPPARFDPGAFQAYVAKARFSETPVVTRVETSVNGRSLDLAQVSDHHRVVWTGFIVPPETGSYRLGLSGFMSGSLRFEGKPFVDLKDAPWGSLPTMKTVRLEKGRRYPITVTGDAHTGTTGVGLVWKRISTAPERDLKAAVAQADVLVAVVGLTSDLEAEESPVKIPGFEGGDKTALGLPPDQQAMLVQAKATGKPIVLVAMNGSPLDLSWAKDNAAAIVEAWYPGQAGGLAIGNILAGRTNPSGRLPLTFYRSLDDLPPFGDYSMAGRTYRYFTGTPVYPFGYGLSYTSFAYGPLTVAPVGGDAAKGIRVTTVVRNTGARAGDEVSQLYLDFPDDPGAPRIALRGFQRVTLKPGESRAICFDLSPRDLSAVTVEGVRKVLAGDYRVSVGSGQPGTGVPVHTAGFSVGKEASLPK</sequence>
<dbReference type="Gene3D" id="2.60.40.10">
    <property type="entry name" value="Immunoglobulins"/>
    <property type="match status" value="1"/>
</dbReference>
<dbReference type="Pfam" id="PF14310">
    <property type="entry name" value="Fn3-like"/>
    <property type="match status" value="1"/>
</dbReference>
<evidence type="ECO:0000259" key="5">
    <source>
        <dbReference type="PROSITE" id="PS51820"/>
    </source>
</evidence>
<dbReference type="PANTHER" id="PTHR42721">
    <property type="entry name" value="SUGAR HYDROLASE-RELATED"/>
    <property type="match status" value="1"/>
</dbReference>
<proteinExistence type="inferred from homology"/>
<evidence type="ECO:0000256" key="3">
    <source>
        <dbReference type="ARBA" id="ARBA00022801"/>
    </source>
</evidence>
<evidence type="ECO:0000256" key="2">
    <source>
        <dbReference type="ARBA" id="ARBA00022729"/>
    </source>
</evidence>
<dbReference type="SMART" id="SM00758">
    <property type="entry name" value="PA14"/>
    <property type="match status" value="1"/>
</dbReference>
<dbReference type="Gene3D" id="3.20.20.300">
    <property type="entry name" value="Glycoside hydrolase, family 3, N-terminal domain"/>
    <property type="match status" value="1"/>
</dbReference>
<feature type="signal peptide" evidence="4">
    <location>
        <begin position="1"/>
        <end position="21"/>
    </location>
</feature>
<evidence type="ECO:0000256" key="1">
    <source>
        <dbReference type="ARBA" id="ARBA00005336"/>
    </source>
</evidence>
<dbReference type="InterPro" id="IPR044993">
    <property type="entry name" value="BXL"/>
</dbReference>
<keyword evidence="3 6" id="KW-0378">Hydrolase</keyword>
<reference evidence="6" key="1">
    <citation type="submission" date="2022-04" db="EMBL/GenBank/DDBJ databases">
        <title>Tomato heritable bacteria conferring resistance against bacterial wilt.</title>
        <authorList>
            <person name="Yin J."/>
        </authorList>
    </citation>
    <scope>NUCLEOTIDE SEQUENCE</scope>
    <source>
        <strain evidence="6">Cra20</strain>
    </source>
</reference>
<protein>
    <submittedName>
        <fullName evidence="6">Glycoside hydrolase family 3 C-terminal domain-containing protein</fullName>
    </submittedName>
</protein>
<dbReference type="Pfam" id="PF01915">
    <property type="entry name" value="Glyco_hydro_3_C"/>
    <property type="match status" value="1"/>
</dbReference>
<evidence type="ECO:0000313" key="6">
    <source>
        <dbReference type="EMBL" id="MDT8757721.1"/>
    </source>
</evidence>
<dbReference type="InterPro" id="IPR036881">
    <property type="entry name" value="Glyco_hydro_3_C_sf"/>
</dbReference>
<dbReference type="PROSITE" id="PS51820">
    <property type="entry name" value="PA14"/>
    <property type="match status" value="1"/>
</dbReference>
<organism evidence="6">
    <name type="scientific">Sphingomonas psychrotolerans</name>
    <dbReference type="NCBI Taxonomy" id="1327635"/>
    <lineage>
        <taxon>Bacteria</taxon>
        <taxon>Pseudomonadati</taxon>
        <taxon>Pseudomonadota</taxon>
        <taxon>Alphaproteobacteria</taxon>
        <taxon>Sphingomonadales</taxon>
        <taxon>Sphingomonadaceae</taxon>
        <taxon>Sphingomonas</taxon>
    </lineage>
</organism>
<dbReference type="GO" id="GO:0016787">
    <property type="term" value="F:hydrolase activity"/>
    <property type="evidence" value="ECO:0007669"/>
    <property type="project" value="UniProtKB-KW"/>
</dbReference>
<comment type="caution">
    <text evidence="6">The sequence shown here is derived from an EMBL/GenBank/DDBJ whole genome shotgun (WGS) entry which is preliminary data.</text>
</comment>
<dbReference type="InterPro" id="IPR001764">
    <property type="entry name" value="Glyco_hydro_3_N"/>
</dbReference>
<dbReference type="InterPro" id="IPR037524">
    <property type="entry name" value="PA14/GLEYA"/>
</dbReference>
<dbReference type="InterPro" id="IPR013783">
    <property type="entry name" value="Ig-like_fold"/>
</dbReference>
<dbReference type="Pfam" id="PF07691">
    <property type="entry name" value="PA14"/>
    <property type="match status" value="1"/>
</dbReference>
<feature type="domain" description="PA14" evidence="5">
    <location>
        <begin position="462"/>
        <end position="616"/>
    </location>
</feature>
<dbReference type="SMART" id="SM01217">
    <property type="entry name" value="Fn3_like"/>
    <property type="match status" value="1"/>
</dbReference>
<gene>
    <name evidence="6" type="ORF">MZO42_03330</name>
</gene>
<dbReference type="Gene3D" id="3.40.50.1700">
    <property type="entry name" value="Glycoside hydrolase family 3 C-terminal domain"/>
    <property type="match status" value="2"/>
</dbReference>
<keyword evidence="2 4" id="KW-0732">Signal</keyword>
<dbReference type="SUPFAM" id="SSF52279">
    <property type="entry name" value="Beta-D-glucan exohydrolase, C-terminal domain"/>
    <property type="match status" value="1"/>
</dbReference>
<comment type="similarity">
    <text evidence="1">Belongs to the glycosyl hydrolase 3 family.</text>
</comment>
<dbReference type="PRINTS" id="PR00133">
    <property type="entry name" value="GLHYDRLASE3"/>
</dbReference>
<dbReference type="SUPFAM" id="SSF56988">
    <property type="entry name" value="Anthrax protective antigen"/>
    <property type="match status" value="1"/>
</dbReference>